<dbReference type="PANTHER" id="PTHR33264">
    <property type="entry name" value="EXPRESSED PROTEIN"/>
    <property type="match status" value="1"/>
</dbReference>
<feature type="region of interest" description="Disordered" evidence="1">
    <location>
        <begin position="1"/>
        <end position="27"/>
    </location>
</feature>
<dbReference type="EMBL" id="NMUH01001424">
    <property type="protein sequence ID" value="MQL92217.1"/>
    <property type="molecule type" value="Genomic_DNA"/>
</dbReference>
<protein>
    <submittedName>
        <fullName evidence="2">Uncharacterized protein</fullName>
    </submittedName>
</protein>
<accession>A0A843VCF8</accession>
<dbReference type="AlphaFoldDB" id="A0A843VCF8"/>
<dbReference type="PANTHER" id="PTHR33264:SF69">
    <property type="entry name" value="WRKY DOMAIN-CONTAINING PROTEIN"/>
    <property type="match status" value="1"/>
</dbReference>
<keyword evidence="3" id="KW-1185">Reference proteome</keyword>
<comment type="caution">
    <text evidence="2">The sequence shown here is derived from an EMBL/GenBank/DDBJ whole genome shotgun (WGS) entry which is preliminary data.</text>
</comment>
<dbReference type="Proteomes" id="UP000652761">
    <property type="component" value="Unassembled WGS sequence"/>
</dbReference>
<proteinExistence type="predicted"/>
<evidence type="ECO:0000256" key="1">
    <source>
        <dbReference type="SAM" id="MobiDB-lite"/>
    </source>
</evidence>
<dbReference type="OrthoDB" id="695262at2759"/>
<sequence length="182" mass="19316">MGRRKKAAPCLSPAPPNTPTKQCPPWRQPVVLSRPTRSRGARCAEVAGGTAADCTAVCCCCPCGLLGLLVLAVVRVPARFCRRAFLRCKKKKEITAASRKRKCGEGATAGDAGATHMGLLGPRVVSARKDDDKALVGGGDDFGVAGWQDKKSPAAEVSEMEMEMLACFYGGGFWRTASQRET</sequence>
<organism evidence="2 3">
    <name type="scientific">Colocasia esculenta</name>
    <name type="common">Wild taro</name>
    <name type="synonym">Arum esculentum</name>
    <dbReference type="NCBI Taxonomy" id="4460"/>
    <lineage>
        <taxon>Eukaryota</taxon>
        <taxon>Viridiplantae</taxon>
        <taxon>Streptophyta</taxon>
        <taxon>Embryophyta</taxon>
        <taxon>Tracheophyta</taxon>
        <taxon>Spermatophyta</taxon>
        <taxon>Magnoliopsida</taxon>
        <taxon>Liliopsida</taxon>
        <taxon>Araceae</taxon>
        <taxon>Aroideae</taxon>
        <taxon>Colocasieae</taxon>
        <taxon>Colocasia</taxon>
    </lineage>
</organism>
<gene>
    <name evidence="2" type="ORF">Taro_024840</name>
</gene>
<reference evidence="2" key="1">
    <citation type="submission" date="2017-07" db="EMBL/GenBank/DDBJ databases">
        <title>Taro Niue Genome Assembly and Annotation.</title>
        <authorList>
            <person name="Atibalentja N."/>
            <person name="Keating K."/>
            <person name="Fields C.J."/>
        </authorList>
    </citation>
    <scope>NUCLEOTIDE SEQUENCE</scope>
    <source>
        <strain evidence="2">Niue_2</strain>
        <tissue evidence="2">Leaf</tissue>
    </source>
</reference>
<evidence type="ECO:0000313" key="3">
    <source>
        <dbReference type="Proteomes" id="UP000652761"/>
    </source>
</evidence>
<name>A0A843VCF8_COLES</name>
<evidence type="ECO:0000313" key="2">
    <source>
        <dbReference type="EMBL" id="MQL92217.1"/>
    </source>
</evidence>